<proteinExistence type="predicted"/>
<dbReference type="Gene3D" id="3.40.50.1010">
    <property type="entry name" value="5'-nuclease"/>
    <property type="match status" value="1"/>
</dbReference>
<dbReference type="GO" id="GO:0005634">
    <property type="term" value="C:nucleus"/>
    <property type="evidence" value="ECO:0007669"/>
    <property type="project" value="UniProtKB-SubCell"/>
</dbReference>
<dbReference type="SUPFAM" id="SSF47807">
    <property type="entry name" value="5' to 3' exonuclease, C-terminal subdomain"/>
    <property type="match status" value="1"/>
</dbReference>
<dbReference type="GO" id="GO:0003677">
    <property type="term" value="F:DNA binding"/>
    <property type="evidence" value="ECO:0007669"/>
    <property type="project" value="InterPro"/>
</dbReference>
<dbReference type="EMBL" id="CAFZ01000183">
    <property type="protein sequence ID" value="CCA72785.1"/>
    <property type="molecule type" value="Genomic_DNA"/>
</dbReference>
<evidence type="ECO:0000259" key="12">
    <source>
        <dbReference type="SMART" id="SM00485"/>
    </source>
</evidence>
<feature type="compositionally biased region" description="Polar residues" evidence="10">
    <location>
        <begin position="567"/>
        <end position="576"/>
    </location>
</feature>
<protein>
    <submittedName>
        <fullName evidence="13">Related to EXO1-exonuclease which interacts with Msh2p</fullName>
    </submittedName>
</protein>
<feature type="compositionally biased region" description="Basic and acidic residues" evidence="10">
    <location>
        <begin position="529"/>
        <end position="539"/>
    </location>
</feature>
<dbReference type="SMART" id="SM00279">
    <property type="entry name" value="HhH2"/>
    <property type="match status" value="1"/>
</dbReference>
<evidence type="ECO:0000313" key="14">
    <source>
        <dbReference type="Proteomes" id="UP000007148"/>
    </source>
</evidence>
<dbReference type="PANTHER" id="PTHR11081:SF65">
    <property type="entry name" value="DNA DAMAGE-INDUCIBLE PROTEIN DIN7-RELATED"/>
    <property type="match status" value="1"/>
</dbReference>
<evidence type="ECO:0000256" key="10">
    <source>
        <dbReference type="SAM" id="MobiDB-lite"/>
    </source>
</evidence>
<keyword evidence="3" id="KW-0540">Nuclease</keyword>
<feature type="compositionally biased region" description="Acidic residues" evidence="10">
    <location>
        <begin position="540"/>
        <end position="553"/>
    </location>
</feature>
<dbReference type="InterPro" id="IPR006084">
    <property type="entry name" value="XPG/Rad2"/>
</dbReference>
<dbReference type="InterPro" id="IPR036279">
    <property type="entry name" value="5-3_exonuclease_C_sf"/>
</dbReference>
<evidence type="ECO:0000259" key="11">
    <source>
        <dbReference type="SMART" id="SM00484"/>
    </source>
</evidence>
<keyword evidence="13" id="KW-0269">Exonuclease</keyword>
<dbReference type="PRINTS" id="PR00853">
    <property type="entry name" value="XPGRADSUPER"/>
</dbReference>
<keyword evidence="6" id="KW-0378">Hydrolase</keyword>
<keyword evidence="14" id="KW-1185">Reference proteome</keyword>
<feature type="compositionally biased region" description="Polar residues" evidence="10">
    <location>
        <begin position="589"/>
        <end position="599"/>
    </location>
</feature>
<dbReference type="GO" id="GO:0046872">
    <property type="term" value="F:metal ion binding"/>
    <property type="evidence" value="ECO:0007669"/>
    <property type="project" value="UniProtKB-KW"/>
</dbReference>
<feature type="domain" description="XPG N-terminal" evidence="12">
    <location>
        <begin position="1"/>
        <end position="99"/>
    </location>
</feature>
<dbReference type="SUPFAM" id="SSF88723">
    <property type="entry name" value="PIN domain-like"/>
    <property type="match status" value="1"/>
</dbReference>
<dbReference type="FunFam" id="1.10.150.20:FF:000011">
    <property type="entry name" value="exonuclease 1"/>
    <property type="match status" value="1"/>
</dbReference>
<evidence type="ECO:0000256" key="2">
    <source>
        <dbReference type="ARBA" id="ARBA00004123"/>
    </source>
</evidence>
<keyword evidence="5" id="KW-0227">DNA damage</keyword>
<dbReference type="PROSITE" id="PS00841">
    <property type="entry name" value="XPG_1"/>
    <property type="match status" value="1"/>
</dbReference>
<evidence type="ECO:0000256" key="7">
    <source>
        <dbReference type="ARBA" id="ARBA00022842"/>
    </source>
</evidence>
<evidence type="ECO:0000256" key="3">
    <source>
        <dbReference type="ARBA" id="ARBA00022722"/>
    </source>
</evidence>
<comment type="caution">
    <text evidence="13">The sequence shown here is derived from an EMBL/GenBank/DDBJ whole genome shotgun (WGS) entry which is preliminary data.</text>
</comment>
<keyword evidence="7" id="KW-0460">Magnesium</keyword>
<dbReference type="InterPro" id="IPR019974">
    <property type="entry name" value="XPG_CS"/>
</dbReference>
<name>G4TN92_SERID</name>
<feature type="compositionally biased region" description="Polar residues" evidence="10">
    <location>
        <begin position="623"/>
        <end position="642"/>
    </location>
</feature>
<dbReference type="CDD" id="cd09901">
    <property type="entry name" value="H3TH_FEN1-like"/>
    <property type="match status" value="1"/>
</dbReference>
<evidence type="ECO:0000256" key="6">
    <source>
        <dbReference type="ARBA" id="ARBA00022801"/>
    </source>
</evidence>
<dbReference type="AlphaFoldDB" id="G4TN92"/>
<sequence length="827" mass="91679">MGIQGLLPLLKSIQQQVKLSDLSGKTLAVDGYVWLHKGAYGCATELATGKPTTKYIDYAMHRIRLLRYYGIEPYLVFDGGPLPAKEGTELERRKNREESLAKAKQLASRGRHSEARDLYARCVDISPKHAFQLIKALRAESVAYVVAPYEADAQLAYLERSGIVQGILTEDSDLLVFGCQNVYFKLDTSTYTVAHIARAKFSQVTDINLALWTDTEFRHMAMMSGCDYLEGLKGIGVRTANKLLRKYKSLERVLKFIALESKTARVPKGYLEAFRKAELAFLYQRVYDSTQKRLVHLVEPPSTGLSEEDDLFVGRELPLDLAQNIATGDYCPLSHEPIVDINPSFQPDARNKRNSVATFANAKPVVKSGPMDRFLVAKPKDSLQRETTSITTASLSNFNTKASGTRSLSSEMERIEDVRARRRDSIKKALNTITSPTISSRFFSTSAPVPTTLPDARPTSAENHSECKEQESTDEGAQSGTLILEINGEELELLEFAFEPEDTVDQEEGYRSPSPSLSIDEVSSIASLEDAKPAKREGQDGDDEDGWGEEDDIPSPVKPSRALTKVLSISSTNDGTASAEEPSTLPDIETQSPTDTSSLVLAPSLQDFFASFESASRECLPKSVTTPTTKQDTIQAEQTATSPIKDFAPETDIDAVAESDYDRSETERDEEQVRKETTIALAWRKRFSFAGPSDVKGAMLSRKQTTLSAIAQRRQRDSSPDSSQRSRSKGPLQPLNAPVPSKKTPVPRKSEPLLAPTRPSPFGSSARDDIEKSDDEEHDDDARIRKRRRISVPLKSEPVALRLVDEEEIVARSKSRLQSFRFMADLS</sequence>
<feature type="region of interest" description="Disordered" evidence="10">
    <location>
        <begin position="441"/>
        <end position="479"/>
    </location>
</feature>
<dbReference type="HOGENOM" id="CLU_008978_0_0_1"/>
<dbReference type="Pfam" id="PF00867">
    <property type="entry name" value="XPG_I"/>
    <property type="match status" value="1"/>
</dbReference>
<dbReference type="PANTHER" id="PTHR11081">
    <property type="entry name" value="FLAP ENDONUCLEASE FAMILY MEMBER"/>
    <property type="match status" value="1"/>
</dbReference>
<dbReference type="InterPro" id="IPR008918">
    <property type="entry name" value="HhH2"/>
</dbReference>
<keyword evidence="4" id="KW-0479">Metal-binding</keyword>
<organism evidence="13 14">
    <name type="scientific">Serendipita indica (strain DSM 11827)</name>
    <name type="common">Root endophyte fungus</name>
    <name type="synonym">Piriformospora indica</name>
    <dbReference type="NCBI Taxonomy" id="1109443"/>
    <lineage>
        <taxon>Eukaryota</taxon>
        <taxon>Fungi</taxon>
        <taxon>Dikarya</taxon>
        <taxon>Basidiomycota</taxon>
        <taxon>Agaricomycotina</taxon>
        <taxon>Agaricomycetes</taxon>
        <taxon>Sebacinales</taxon>
        <taxon>Serendipitaceae</taxon>
        <taxon>Serendipita</taxon>
    </lineage>
</organism>
<comment type="cofactor">
    <cofactor evidence="1">
        <name>Mg(2+)</name>
        <dbReference type="ChEBI" id="CHEBI:18420"/>
    </cofactor>
</comment>
<evidence type="ECO:0000256" key="8">
    <source>
        <dbReference type="ARBA" id="ARBA00023204"/>
    </source>
</evidence>
<dbReference type="CDD" id="cd09857">
    <property type="entry name" value="PIN_EXO1"/>
    <property type="match status" value="1"/>
</dbReference>
<feature type="domain" description="XPG-I" evidence="11">
    <location>
        <begin position="138"/>
        <end position="207"/>
    </location>
</feature>
<dbReference type="STRING" id="1109443.G4TN92"/>
<dbReference type="Pfam" id="PF00752">
    <property type="entry name" value="XPG_N"/>
    <property type="match status" value="1"/>
</dbReference>
<dbReference type="Gene3D" id="1.10.150.20">
    <property type="entry name" value="5' to 3' exonuclease, C-terminal subdomain"/>
    <property type="match status" value="1"/>
</dbReference>
<feature type="region of interest" description="Disordered" evidence="10">
    <location>
        <begin position="524"/>
        <end position="599"/>
    </location>
</feature>
<evidence type="ECO:0000313" key="13">
    <source>
        <dbReference type="EMBL" id="CCA72785.1"/>
    </source>
</evidence>
<dbReference type="OrthoDB" id="26491at2759"/>
<dbReference type="InterPro" id="IPR029060">
    <property type="entry name" value="PIN-like_dom_sf"/>
</dbReference>
<dbReference type="Proteomes" id="UP000007148">
    <property type="component" value="Unassembled WGS sequence"/>
</dbReference>
<dbReference type="InterPro" id="IPR044752">
    <property type="entry name" value="PIN-like_EXO1"/>
</dbReference>
<dbReference type="InterPro" id="IPR006085">
    <property type="entry name" value="XPG_DNA_repair_N"/>
</dbReference>
<dbReference type="GO" id="GO:0006281">
    <property type="term" value="P:DNA repair"/>
    <property type="evidence" value="ECO:0007669"/>
    <property type="project" value="UniProtKB-KW"/>
</dbReference>
<dbReference type="FunCoup" id="G4TN92">
    <property type="interactions" value="231"/>
</dbReference>
<dbReference type="GO" id="GO:0008409">
    <property type="term" value="F:5'-3' exonuclease activity"/>
    <property type="evidence" value="ECO:0007669"/>
    <property type="project" value="UniProtKB-ARBA"/>
</dbReference>
<dbReference type="InParanoid" id="G4TN92"/>
<gene>
    <name evidence="13" type="ORF">PIIN_06722</name>
</gene>
<dbReference type="GO" id="GO:0017108">
    <property type="term" value="F:5'-flap endonuclease activity"/>
    <property type="evidence" value="ECO:0007669"/>
    <property type="project" value="TreeGrafter"/>
</dbReference>
<evidence type="ECO:0000256" key="1">
    <source>
        <dbReference type="ARBA" id="ARBA00001946"/>
    </source>
</evidence>
<accession>G4TN92</accession>
<feature type="compositionally biased region" description="Acidic residues" evidence="10">
    <location>
        <begin position="649"/>
        <end position="659"/>
    </location>
</feature>
<dbReference type="eggNOG" id="KOG2518">
    <property type="taxonomic scope" value="Eukaryota"/>
</dbReference>
<evidence type="ECO:0000256" key="5">
    <source>
        <dbReference type="ARBA" id="ARBA00022763"/>
    </source>
</evidence>
<dbReference type="SMART" id="SM00485">
    <property type="entry name" value="XPGN"/>
    <property type="match status" value="1"/>
</dbReference>
<dbReference type="InterPro" id="IPR006086">
    <property type="entry name" value="XPG-I_dom"/>
</dbReference>
<feature type="region of interest" description="Disordered" evidence="10">
    <location>
        <begin position="616"/>
        <end position="675"/>
    </location>
</feature>
<feature type="region of interest" description="Disordered" evidence="10">
    <location>
        <begin position="692"/>
        <end position="790"/>
    </location>
</feature>
<dbReference type="FunFam" id="3.40.50.1010:FF:000002">
    <property type="entry name" value="Exonuclease 1, putative"/>
    <property type="match status" value="1"/>
</dbReference>
<feature type="compositionally biased region" description="Basic and acidic residues" evidence="10">
    <location>
        <begin position="660"/>
        <end position="675"/>
    </location>
</feature>
<evidence type="ECO:0000256" key="9">
    <source>
        <dbReference type="ARBA" id="ARBA00023242"/>
    </source>
</evidence>
<evidence type="ECO:0000256" key="4">
    <source>
        <dbReference type="ARBA" id="ARBA00022723"/>
    </source>
</evidence>
<comment type="subcellular location">
    <subcellularLocation>
        <location evidence="2">Nucleus</location>
    </subcellularLocation>
</comment>
<keyword evidence="8" id="KW-0234">DNA repair</keyword>
<reference evidence="13 14" key="1">
    <citation type="journal article" date="2011" name="PLoS Pathog.">
        <title>Endophytic Life Strategies Decoded by Genome and Transcriptome Analyses of the Mutualistic Root Symbiont Piriformospora indica.</title>
        <authorList>
            <person name="Zuccaro A."/>
            <person name="Lahrmann U."/>
            <person name="Guldener U."/>
            <person name="Langen G."/>
            <person name="Pfiffi S."/>
            <person name="Biedenkopf D."/>
            <person name="Wong P."/>
            <person name="Samans B."/>
            <person name="Grimm C."/>
            <person name="Basiewicz M."/>
            <person name="Murat C."/>
            <person name="Martin F."/>
            <person name="Kogel K.H."/>
        </authorList>
    </citation>
    <scope>NUCLEOTIDE SEQUENCE [LARGE SCALE GENOMIC DNA]</scope>
    <source>
        <strain evidence="13 14">DSM 11827</strain>
    </source>
</reference>
<keyword evidence="9" id="KW-0539">Nucleus</keyword>
<dbReference type="SMART" id="SM00484">
    <property type="entry name" value="XPGI"/>
    <property type="match status" value="1"/>
</dbReference>